<dbReference type="InterPro" id="IPR011057">
    <property type="entry name" value="Mss4-like_sf"/>
</dbReference>
<dbReference type="PANTHER" id="PTHR33337">
    <property type="entry name" value="GFA DOMAIN-CONTAINING PROTEIN"/>
    <property type="match status" value="1"/>
</dbReference>
<sequence>MTTKLYAGGCACGAVRYETTNEPIFQNHCQCLDCQKRSGTGHGSYLTFARRAEMAMTGEAKHWRVVADSGKDKIHGFCPECGTPVFVTFAAAPEAIAIHAGSLDDPGQFQPQVLTYSARGHAWDRIDPDLVAFAGMPSG</sequence>
<dbReference type="PROSITE" id="PS51891">
    <property type="entry name" value="CENP_V_GFA"/>
    <property type="match status" value="1"/>
</dbReference>
<accession>A0AAC8YNA3</accession>
<evidence type="ECO:0000256" key="4">
    <source>
        <dbReference type="ARBA" id="ARBA00023239"/>
    </source>
</evidence>
<keyword evidence="2" id="KW-0479">Metal-binding</keyword>
<keyword evidence="3" id="KW-0862">Zinc</keyword>
<evidence type="ECO:0000256" key="2">
    <source>
        <dbReference type="ARBA" id="ARBA00022723"/>
    </source>
</evidence>
<dbReference type="GO" id="GO:0046872">
    <property type="term" value="F:metal ion binding"/>
    <property type="evidence" value="ECO:0007669"/>
    <property type="project" value="UniProtKB-KW"/>
</dbReference>
<dbReference type="InterPro" id="IPR006913">
    <property type="entry name" value="CENP-V/GFA"/>
</dbReference>
<dbReference type="Proteomes" id="UP000577697">
    <property type="component" value="Unassembled WGS sequence"/>
</dbReference>
<keyword evidence="9" id="KW-1185">Reference proteome</keyword>
<evidence type="ECO:0000256" key="1">
    <source>
        <dbReference type="ARBA" id="ARBA00005495"/>
    </source>
</evidence>
<evidence type="ECO:0000256" key="3">
    <source>
        <dbReference type="ARBA" id="ARBA00022833"/>
    </source>
</evidence>
<dbReference type="EMBL" id="JACICB010000016">
    <property type="protein sequence ID" value="MBB3708017.1"/>
    <property type="molecule type" value="Genomic_DNA"/>
</dbReference>
<protein>
    <submittedName>
        <fullName evidence="6">Glutathione-dependent formaldehyde-activating protein</fullName>
    </submittedName>
</protein>
<comment type="similarity">
    <text evidence="1">Belongs to the Gfa family.</text>
</comment>
<reference evidence="7 9" key="2">
    <citation type="submission" date="2020-08" db="EMBL/GenBank/DDBJ databases">
        <title>Genomic Encyclopedia of Type Strains, Phase IV (KMG-IV): sequencing the most valuable type-strain genomes for metagenomic binning, comparative biology and taxonomic classification.</title>
        <authorList>
            <person name="Goeker M."/>
        </authorList>
    </citation>
    <scope>NUCLEOTIDE SEQUENCE [LARGE SCALE GENOMIC DNA]</scope>
    <source>
        <strain evidence="7 9">DSM 10368</strain>
    </source>
</reference>
<organism evidence="6 8">
    <name type="scientific">Aminobacter aminovorans</name>
    <name type="common">Chelatobacter heintzii</name>
    <dbReference type="NCBI Taxonomy" id="83263"/>
    <lineage>
        <taxon>Bacteria</taxon>
        <taxon>Pseudomonadati</taxon>
        <taxon>Pseudomonadota</taxon>
        <taxon>Alphaproteobacteria</taxon>
        <taxon>Hyphomicrobiales</taxon>
        <taxon>Phyllobacteriaceae</taxon>
        <taxon>Aminobacter</taxon>
    </lineage>
</organism>
<dbReference type="Gene3D" id="3.90.1590.10">
    <property type="entry name" value="glutathione-dependent formaldehyde- activating enzyme (gfa)"/>
    <property type="match status" value="1"/>
</dbReference>
<proteinExistence type="inferred from homology"/>
<dbReference type="Pfam" id="PF04828">
    <property type="entry name" value="GFA"/>
    <property type="match status" value="1"/>
</dbReference>
<feature type="domain" description="CENP-V/GFA" evidence="5">
    <location>
        <begin position="6"/>
        <end position="124"/>
    </location>
</feature>
<dbReference type="Proteomes" id="UP000075755">
    <property type="component" value="Chromosome"/>
</dbReference>
<dbReference type="GO" id="GO:0016846">
    <property type="term" value="F:carbon-sulfur lyase activity"/>
    <property type="evidence" value="ECO:0007669"/>
    <property type="project" value="InterPro"/>
</dbReference>
<dbReference type="EMBL" id="CP015005">
    <property type="protein sequence ID" value="AMS41448.1"/>
    <property type="molecule type" value="Genomic_DNA"/>
</dbReference>
<dbReference type="KEGG" id="aak:AA2016_2523"/>
<evidence type="ECO:0000313" key="9">
    <source>
        <dbReference type="Proteomes" id="UP000577697"/>
    </source>
</evidence>
<dbReference type="PANTHER" id="PTHR33337:SF40">
    <property type="entry name" value="CENP-V_GFA DOMAIN-CONTAINING PROTEIN-RELATED"/>
    <property type="match status" value="1"/>
</dbReference>
<reference evidence="6 8" key="1">
    <citation type="submission" date="2016-03" db="EMBL/GenBank/DDBJ databases">
        <title>Complete genome of Aminobacter aminovorans KCTC 2477.</title>
        <authorList>
            <person name="Kim K.M."/>
        </authorList>
    </citation>
    <scope>NUCLEOTIDE SEQUENCE [LARGE SCALE GENOMIC DNA]</scope>
    <source>
        <strain evidence="6 8">KCTC 2477</strain>
    </source>
</reference>
<evidence type="ECO:0000259" key="5">
    <source>
        <dbReference type="PROSITE" id="PS51891"/>
    </source>
</evidence>
<keyword evidence="4" id="KW-0456">Lyase</keyword>
<dbReference type="RefSeq" id="WP_067959682.1">
    <property type="nucleotide sequence ID" value="NZ_CP015005.1"/>
</dbReference>
<evidence type="ECO:0000313" key="6">
    <source>
        <dbReference type="EMBL" id="AMS41448.1"/>
    </source>
</evidence>
<evidence type="ECO:0000313" key="8">
    <source>
        <dbReference type="Proteomes" id="UP000075755"/>
    </source>
</evidence>
<gene>
    <name evidence="6" type="ORF">AA2016_2523</name>
    <name evidence="7" type="ORF">FHS67_004351</name>
</gene>
<dbReference type="SUPFAM" id="SSF51316">
    <property type="entry name" value="Mss4-like"/>
    <property type="match status" value="1"/>
</dbReference>
<evidence type="ECO:0000313" key="7">
    <source>
        <dbReference type="EMBL" id="MBB3708017.1"/>
    </source>
</evidence>
<dbReference type="AlphaFoldDB" id="A0AAC8YNA3"/>
<name>A0AAC8YNA3_AMIAI</name>